<dbReference type="RefSeq" id="WP_329354482.1">
    <property type="nucleotide sequence ID" value="NZ_CP109490.1"/>
</dbReference>
<evidence type="ECO:0000256" key="1">
    <source>
        <dbReference type="SAM" id="MobiDB-lite"/>
    </source>
</evidence>
<dbReference type="Proteomes" id="UP001431926">
    <property type="component" value="Chromosome"/>
</dbReference>
<feature type="transmembrane region" description="Helical" evidence="2">
    <location>
        <begin position="38"/>
        <end position="59"/>
    </location>
</feature>
<evidence type="ECO:0000313" key="3">
    <source>
        <dbReference type="EMBL" id="WUX35352.1"/>
    </source>
</evidence>
<proteinExistence type="predicted"/>
<gene>
    <name evidence="3" type="ORF">OG367_03520</name>
</gene>
<keyword evidence="4" id="KW-1185">Reference proteome</keyword>
<name>A0ABZ1Z9B4_STRAQ</name>
<feature type="transmembrane region" description="Helical" evidence="2">
    <location>
        <begin position="175"/>
        <end position="197"/>
    </location>
</feature>
<keyword evidence="2" id="KW-0472">Membrane</keyword>
<protein>
    <recommendedName>
        <fullName evidence="5">ATP-binding protein</fullName>
    </recommendedName>
</protein>
<feature type="transmembrane region" description="Helical" evidence="2">
    <location>
        <begin position="99"/>
        <end position="122"/>
    </location>
</feature>
<organism evidence="3 4">
    <name type="scientific">Streptomyces anulatus</name>
    <name type="common">Streptomyces chrysomallus</name>
    <dbReference type="NCBI Taxonomy" id="1892"/>
    <lineage>
        <taxon>Bacteria</taxon>
        <taxon>Bacillati</taxon>
        <taxon>Actinomycetota</taxon>
        <taxon>Actinomycetes</taxon>
        <taxon>Kitasatosporales</taxon>
        <taxon>Streptomycetaceae</taxon>
        <taxon>Streptomyces</taxon>
    </lineage>
</organism>
<feature type="transmembrane region" description="Helical" evidence="2">
    <location>
        <begin position="71"/>
        <end position="92"/>
    </location>
</feature>
<evidence type="ECO:0000256" key="2">
    <source>
        <dbReference type="SAM" id="Phobius"/>
    </source>
</evidence>
<reference evidence="3" key="1">
    <citation type="submission" date="2022-10" db="EMBL/GenBank/DDBJ databases">
        <title>The complete genomes of actinobacterial strains from the NBC collection.</title>
        <authorList>
            <person name="Joergensen T.S."/>
            <person name="Alvarez Arevalo M."/>
            <person name="Sterndorff E.B."/>
            <person name="Faurdal D."/>
            <person name="Vuksanovic O."/>
            <person name="Mourched A.-S."/>
            <person name="Charusanti P."/>
            <person name="Shaw S."/>
            <person name="Blin K."/>
            <person name="Weber T."/>
        </authorList>
    </citation>
    <scope>NUCLEOTIDE SEQUENCE</scope>
    <source>
        <strain evidence="3">NBC_01436</strain>
    </source>
</reference>
<feature type="transmembrane region" description="Helical" evidence="2">
    <location>
        <begin position="150"/>
        <end position="169"/>
    </location>
</feature>
<keyword evidence="2" id="KW-0812">Transmembrane</keyword>
<feature type="compositionally biased region" description="Gly residues" evidence="1">
    <location>
        <begin position="1"/>
        <end position="11"/>
    </location>
</feature>
<keyword evidence="2" id="KW-1133">Transmembrane helix</keyword>
<feature type="region of interest" description="Disordered" evidence="1">
    <location>
        <begin position="1"/>
        <end position="30"/>
    </location>
</feature>
<feature type="transmembrane region" description="Helical" evidence="2">
    <location>
        <begin position="128"/>
        <end position="145"/>
    </location>
</feature>
<evidence type="ECO:0008006" key="5">
    <source>
        <dbReference type="Google" id="ProtNLM"/>
    </source>
</evidence>
<sequence>MSEEGPSGGGPRRTDQAAGNRTDGVAEPRAAHTPGDHVYATMRIILVCAAVLLQFGLGLRPLLAHGYPSRWPAVAAFVVLACVTAACCGWVLRRRPLPVALVAAATPVVLAASFCATAAVAPDQRFQAPDWSFGLVGWHLLVLLLDRARVLVAALATHLVASTALFLAAGVPDRAAFGAAGATAFGALAVQLAVLLITRVLHRQSHQATTEAEERDRLATRMLAAHQWERDRHSVFAGQLGATLPLLAGLADGALDPRDAGTRRRCALAATQLRRLFAENDEVPDPLVHEVAACVDAAERQGVDVSFAVSGAAMPVPSQVRRELTGPVITALSAARGRARVSVLRTDEEVRIAVVADACADVVTASTGRVVVECGVHGEHLRLEARWRKRPG</sequence>
<accession>A0ABZ1Z9B4</accession>
<dbReference type="EMBL" id="CP109491">
    <property type="protein sequence ID" value="WUX35352.1"/>
    <property type="molecule type" value="Genomic_DNA"/>
</dbReference>
<evidence type="ECO:0000313" key="4">
    <source>
        <dbReference type="Proteomes" id="UP001431926"/>
    </source>
</evidence>